<reference evidence="1 2" key="1">
    <citation type="submission" date="2015-09" db="EMBL/GenBank/DDBJ databases">
        <title>Sorangium comparison.</title>
        <authorList>
            <person name="Zaburannyi N."/>
            <person name="Bunk B."/>
            <person name="Overmann J."/>
            <person name="Mueller R."/>
        </authorList>
    </citation>
    <scope>NUCLEOTIDE SEQUENCE [LARGE SCALE GENOMIC DNA]</scope>
    <source>
        <strain evidence="1 2">So ce26</strain>
    </source>
</reference>
<gene>
    <name evidence="1" type="ORF">SOCE26_068530</name>
</gene>
<protein>
    <submittedName>
        <fullName evidence="1">Uncharacterized protein</fullName>
    </submittedName>
</protein>
<organism evidence="1 2">
    <name type="scientific">Sorangium cellulosum</name>
    <name type="common">Polyangium cellulosum</name>
    <dbReference type="NCBI Taxonomy" id="56"/>
    <lineage>
        <taxon>Bacteria</taxon>
        <taxon>Pseudomonadati</taxon>
        <taxon>Myxococcota</taxon>
        <taxon>Polyangia</taxon>
        <taxon>Polyangiales</taxon>
        <taxon>Polyangiaceae</taxon>
        <taxon>Sorangium</taxon>
    </lineage>
</organism>
<evidence type="ECO:0000313" key="2">
    <source>
        <dbReference type="Proteomes" id="UP000238348"/>
    </source>
</evidence>
<dbReference type="Proteomes" id="UP000238348">
    <property type="component" value="Chromosome"/>
</dbReference>
<accession>A0A2L0F1J7</accession>
<evidence type="ECO:0000313" key="1">
    <source>
        <dbReference type="EMBL" id="AUX45371.1"/>
    </source>
</evidence>
<proteinExistence type="predicted"/>
<sequence>MGTGGGATKQTFAAATAYLLQAGSAAWQREAELWRERMQADGYLRVLRPEGLASLAAPWPEARDHKEVLVDLNVAGKHVGVVELKRALLRRQAREVERVEEHSPPWMGEEPLWFVAPDVPSWLHGVRVLERIAPGCYRVGPSSFPFLWIAANELPLCDELVLFLTARSGQALDDFARWVAPRREMEWVLNMVQHMPMSPEVREELMRKFGRSDDPEIEARRQWILQALLADSPEVKEQFIEQGQLAEARAVLRRVLARRGLALSKALEAQIDACSELATLRRWLDQAMTGLSAEDALA</sequence>
<name>A0A2L0F1J7_SORCE</name>
<dbReference type="EMBL" id="CP012673">
    <property type="protein sequence ID" value="AUX45371.1"/>
    <property type="molecule type" value="Genomic_DNA"/>
</dbReference>
<dbReference type="AlphaFoldDB" id="A0A2L0F1J7"/>